<dbReference type="Pfam" id="PF03931">
    <property type="entry name" value="Skp1_POZ"/>
    <property type="match status" value="1"/>
</dbReference>
<evidence type="ECO:0000313" key="5">
    <source>
        <dbReference type="WBParaSite" id="maker-uti_cns_0006384-snap-gene-0.5-mRNA-1"/>
    </source>
</evidence>
<dbReference type="WBParaSite" id="maker-uti_cns_0006384-snap-gene-0.5-mRNA-1">
    <property type="protein sequence ID" value="maker-uti_cns_0006384-snap-gene-0.5-mRNA-1"/>
    <property type="gene ID" value="maker-uti_cns_0006384-snap-gene-0.5"/>
</dbReference>
<dbReference type="InterPro" id="IPR011333">
    <property type="entry name" value="SKP1/BTB/POZ_sf"/>
</dbReference>
<dbReference type="InterPro" id="IPR016897">
    <property type="entry name" value="SKP1"/>
</dbReference>
<keyword evidence="4" id="KW-1185">Reference proteome</keyword>
<protein>
    <submittedName>
        <fullName evidence="5">Skp1-related protein</fullName>
    </submittedName>
</protein>
<dbReference type="CDD" id="cd18322">
    <property type="entry name" value="BTB_POZ_SKP1"/>
    <property type="match status" value="1"/>
</dbReference>
<dbReference type="SUPFAM" id="SSF81382">
    <property type="entry name" value="Skp1 dimerisation domain-like"/>
    <property type="match status" value="1"/>
</dbReference>
<organism evidence="4 5">
    <name type="scientific">Macrostomum lignano</name>
    <dbReference type="NCBI Taxonomy" id="282301"/>
    <lineage>
        <taxon>Eukaryota</taxon>
        <taxon>Metazoa</taxon>
        <taxon>Spiralia</taxon>
        <taxon>Lophotrochozoa</taxon>
        <taxon>Platyhelminthes</taxon>
        <taxon>Rhabditophora</taxon>
        <taxon>Macrostomorpha</taxon>
        <taxon>Macrostomida</taxon>
        <taxon>Macrostomidae</taxon>
        <taxon>Macrostomum</taxon>
    </lineage>
</organism>
<dbReference type="UniPathway" id="UPA00143"/>
<name>A0A1I8HIN1_9PLAT</name>
<dbReference type="SUPFAM" id="SSF54695">
    <property type="entry name" value="POZ domain"/>
    <property type="match status" value="1"/>
</dbReference>
<dbReference type="Pfam" id="PF01466">
    <property type="entry name" value="Skp1"/>
    <property type="match status" value="1"/>
</dbReference>
<dbReference type="FunFam" id="3.30.710.10:FF:000026">
    <property type="entry name" value="E3 ubiquitin ligase complex SCF subunit"/>
    <property type="match status" value="1"/>
</dbReference>
<dbReference type="PANTHER" id="PTHR11165">
    <property type="entry name" value="SKP1"/>
    <property type="match status" value="1"/>
</dbReference>
<accession>A0A1I8HIN1</accession>
<evidence type="ECO:0000256" key="3">
    <source>
        <dbReference type="PIRNR" id="PIRNR028729"/>
    </source>
</evidence>
<dbReference type="PIRSF" id="PIRSF028729">
    <property type="entry name" value="E3_ubiquit_lig_SCF_Skp"/>
    <property type="match status" value="1"/>
</dbReference>
<dbReference type="Proteomes" id="UP000095280">
    <property type="component" value="Unplaced"/>
</dbReference>
<dbReference type="InterPro" id="IPR016073">
    <property type="entry name" value="Skp1_comp_POZ"/>
</dbReference>
<dbReference type="AlphaFoldDB" id="A0A1I8HIN1"/>
<dbReference type="GO" id="GO:0006511">
    <property type="term" value="P:ubiquitin-dependent protein catabolic process"/>
    <property type="evidence" value="ECO:0007669"/>
    <property type="project" value="InterPro"/>
</dbReference>
<dbReference type="InterPro" id="IPR001232">
    <property type="entry name" value="SKP1-like"/>
</dbReference>
<dbReference type="InterPro" id="IPR036296">
    <property type="entry name" value="SKP1-like_dim_sf"/>
</dbReference>
<comment type="similarity">
    <text evidence="1 3">Belongs to the SKP1 family.</text>
</comment>
<keyword evidence="2 3" id="KW-0833">Ubl conjugation pathway</keyword>
<dbReference type="OrthoDB" id="2342932at2759"/>
<sequence>MPGIKLLTVDNEIVEVDADTAKQSLLLRSMLHDLGVTEIDDDEEAISLPHVTAAALRKAMAWCAHHKDDPPPPEDDENARDLQPQQLSSWDAEFLRMDQSALFELIQAANYLDIRGLLDTACKAVADAIRGRSPEEIRKAFNIRCDFTPQEEEQVRRETEWCEEK</sequence>
<evidence type="ECO:0000256" key="1">
    <source>
        <dbReference type="ARBA" id="ARBA00009993"/>
    </source>
</evidence>
<comment type="pathway">
    <text evidence="3">Protein modification; protein ubiquitination.</text>
</comment>
<dbReference type="STRING" id="282301.A0A1I8HIN1"/>
<evidence type="ECO:0000256" key="2">
    <source>
        <dbReference type="ARBA" id="ARBA00022786"/>
    </source>
</evidence>
<dbReference type="Gene3D" id="3.30.710.10">
    <property type="entry name" value="Potassium Channel Kv1.1, Chain A"/>
    <property type="match status" value="1"/>
</dbReference>
<dbReference type="InterPro" id="IPR016072">
    <property type="entry name" value="Skp1_comp_dimer"/>
</dbReference>
<evidence type="ECO:0000313" key="4">
    <source>
        <dbReference type="Proteomes" id="UP000095280"/>
    </source>
</evidence>
<dbReference type="GO" id="GO:0016567">
    <property type="term" value="P:protein ubiquitination"/>
    <property type="evidence" value="ECO:0007669"/>
    <property type="project" value="UniProtKB-UniPathway"/>
</dbReference>
<dbReference type="SMART" id="SM00512">
    <property type="entry name" value="Skp1"/>
    <property type="match status" value="1"/>
</dbReference>
<proteinExistence type="inferred from homology"/>
<reference evidence="5" key="1">
    <citation type="submission" date="2016-11" db="UniProtKB">
        <authorList>
            <consortium name="WormBaseParasite"/>
        </authorList>
    </citation>
    <scope>IDENTIFICATION</scope>
</reference>